<proteinExistence type="predicted"/>
<evidence type="ECO:0000313" key="7">
    <source>
        <dbReference type="Proteomes" id="UP000014521"/>
    </source>
</evidence>
<protein>
    <submittedName>
        <fullName evidence="6">Sugar-binding domain protein</fullName>
    </submittedName>
</protein>
<dbReference type="SMART" id="SM00354">
    <property type="entry name" value="HTH_LACI"/>
    <property type="match status" value="1"/>
</dbReference>
<keyword evidence="1" id="KW-0805">Transcription regulation</keyword>
<dbReference type="Gene3D" id="3.40.50.2300">
    <property type="match status" value="2"/>
</dbReference>
<dbReference type="GO" id="GO:0003700">
    <property type="term" value="F:DNA-binding transcription factor activity"/>
    <property type="evidence" value="ECO:0007669"/>
    <property type="project" value="TreeGrafter"/>
</dbReference>
<dbReference type="InterPro" id="IPR010982">
    <property type="entry name" value="Lambda_DNA-bd_dom_sf"/>
</dbReference>
<sequence length="368" mass="40908">MWFKKNLAAYKHMSIGIRRVHMPTRSHATSIAENESSKPRITELAKKAGVSPSTISKVINGRTGVSDETRKKVEEVLLKSGREYSLVSTKISPTIELLVDYVANNGTIEMITYASRWAQREGLALTVAQTDNGKKRDECLRGIVDRNPLGVIAQMSDLTQKDKEFLRMRNIPLIIIDPVSLSNGEDHTISIDNWTGAYELTKHLINLGHKRIGVITGPLNVQSGVARFAGYNAAMEQSGLTIDKDLVKEGDYLPERGYEMACKILDLPEEKRPTAIFACNDITAVNVYRAARERGIKLGSELSVAGFDDVYPAQYLMPSLTTVNQPFDSIAKNAIRMILEIREGKEIENQLVLPAHIVIRESTQTVVD</sequence>
<dbReference type="Gene3D" id="1.10.260.40">
    <property type="entry name" value="lambda repressor-like DNA-binding domains"/>
    <property type="match status" value="1"/>
</dbReference>
<organism evidence="6 7">
    <name type="scientific">Gardnerella vaginalis JCP8108</name>
    <dbReference type="NCBI Taxonomy" id="1261066"/>
    <lineage>
        <taxon>Bacteria</taxon>
        <taxon>Bacillati</taxon>
        <taxon>Actinomycetota</taxon>
        <taxon>Actinomycetes</taxon>
        <taxon>Bifidobacteriales</taxon>
        <taxon>Bifidobacteriaceae</taxon>
        <taxon>Gardnerella</taxon>
    </lineage>
</organism>
<dbReference type="GO" id="GO:0000976">
    <property type="term" value="F:transcription cis-regulatory region binding"/>
    <property type="evidence" value="ECO:0007669"/>
    <property type="project" value="TreeGrafter"/>
</dbReference>
<evidence type="ECO:0000256" key="3">
    <source>
        <dbReference type="ARBA" id="ARBA00023163"/>
    </source>
</evidence>
<dbReference type="PROSITE" id="PS50932">
    <property type="entry name" value="HTH_LACI_2"/>
    <property type="match status" value="1"/>
</dbReference>
<dbReference type="PANTHER" id="PTHR30146:SF153">
    <property type="entry name" value="LACTOSE OPERON REPRESSOR"/>
    <property type="match status" value="1"/>
</dbReference>
<dbReference type="PANTHER" id="PTHR30146">
    <property type="entry name" value="LACI-RELATED TRANSCRIPTIONAL REPRESSOR"/>
    <property type="match status" value="1"/>
</dbReference>
<evidence type="ECO:0000256" key="1">
    <source>
        <dbReference type="ARBA" id="ARBA00023015"/>
    </source>
</evidence>
<dbReference type="PROSITE" id="PS50943">
    <property type="entry name" value="HTH_CROC1"/>
    <property type="match status" value="1"/>
</dbReference>
<dbReference type="AlphaFoldDB" id="S4GUA2"/>
<dbReference type="EMBL" id="ATJJ01000009">
    <property type="protein sequence ID" value="EPI49208.1"/>
    <property type="molecule type" value="Genomic_DNA"/>
</dbReference>
<dbReference type="CDD" id="cd01392">
    <property type="entry name" value="HTH_LacI"/>
    <property type="match status" value="1"/>
</dbReference>
<evidence type="ECO:0000256" key="2">
    <source>
        <dbReference type="ARBA" id="ARBA00023125"/>
    </source>
</evidence>
<comment type="caution">
    <text evidence="6">The sequence shown here is derived from an EMBL/GenBank/DDBJ whole genome shotgun (WGS) entry which is preliminary data.</text>
</comment>
<keyword evidence="3" id="KW-0804">Transcription</keyword>
<evidence type="ECO:0000259" key="4">
    <source>
        <dbReference type="PROSITE" id="PS50932"/>
    </source>
</evidence>
<feature type="domain" description="HTH lacI-type" evidence="4">
    <location>
        <begin position="39"/>
        <end position="76"/>
    </location>
</feature>
<dbReference type="CDD" id="cd06296">
    <property type="entry name" value="PBP1_CatR-like"/>
    <property type="match status" value="1"/>
</dbReference>
<dbReference type="PROSITE" id="PS00356">
    <property type="entry name" value="HTH_LACI_1"/>
    <property type="match status" value="1"/>
</dbReference>
<dbReference type="Proteomes" id="UP000014521">
    <property type="component" value="Unassembled WGS sequence"/>
</dbReference>
<feature type="domain" description="HTH cro/C1-type" evidence="5">
    <location>
        <begin position="42"/>
        <end position="77"/>
    </location>
</feature>
<reference evidence="6 7" key="1">
    <citation type="submission" date="2013-06" db="EMBL/GenBank/DDBJ databases">
        <authorList>
            <person name="Weinstock G."/>
            <person name="Sodergren E."/>
            <person name="Lobos E.A."/>
            <person name="Fulton L."/>
            <person name="Fulton R."/>
            <person name="Courtney L."/>
            <person name="Fronick C."/>
            <person name="O'Laughlin M."/>
            <person name="Godfrey J."/>
            <person name="Wilson R.M."/>
            <person name="Miner T."/>
            <person name="Farmer C."/>
            <person name="Delehaunty K."/>
            <person name="Cordes M."/>
            <person name="Minx P."/>
            <person name="Tomlinson C."/>
            <person name="Chen J."/>
            <person name="Wollam A."/>
            <person name="Pepin K.H."/>
            <person name="Bhonagiri V."/>
            <person name="Zhang X."/>
            <person name="Warren W."/>
            <person name="Mitreva M."/>
            <person name="Mardis E.R."/>
            <person name="Wilson R.K."/>
        </authorList>
    </citation>
    <scope>NUCLEOTIDE SEQUENCE [LARGE SCALE GENOMIC DNA]</scope>
    <source>
        <strain evidence="6 7">JCP8108</strain>
    </source>
</reference>
<dbReference type="InterPro" id="IPR000843">
    <property type="entry name" value="HTH_LacI"/>
</dbReference>
<accession>S4GUA2</accession>
<dbReference type="Pfam" id="PF00356">
    <property type="entry name" value="LacI"/>
    <property type="match status" value="1"/>
</dbReference>
<dbReference type="PATRIC" id="fig|1261066.4.peg.279"/>
<keyword evidence="2" id="KW-0238">DNA-binding</keyword>
<dbReference type="SUPFAM" id="SSF53822">
    <property type="entry name" value="Periplasmic binding protein-like I"/>
    <property type="match status" value="1"/>
</dbReference>
<dbReference type="InterPro" id="IPR028082">
    <property type="entry name" value="Peripla_BP_I"/>
</dbReference>
<dbReference type="InterPro" id="IPR001387">
    <property type="entry name" value="Cro/C1-type_HTH"/>
</dbReference>
<gene>
    <name evidence="6" type="ORF">HMPREF1581_00289</name>
</gene>
<dbReference type="Pfam" id="PF13377">
    <property type="entry name" value="Peripla_BP_3"/>
    <property type="match status" value="1"/>
</dbReference>
<dbReference type="HOGENOM" id="CLU_037628_6_4_11"/>
<name>S4GUA2_GARVA</name>
<dbReference type="InterPro" id="IPR046335">
    <property type="entry name" value="LacI/GalR-like_sensor"/>
</dbReference>
<dbReference type="SUPFAM" id="SSF47413">
    <property type="entry name" value="lambda repressor-like DNA-binding domains"/>
    <property type="match status" value="1"/>
</dbReference>
<evidence type="ECO:0000259" key="5">
    <source>
        <dbReference type="PROSITE" id="PS50943"/>
    </source>
</evidence>
<evidence type="ECO:0000313" key="6">
    <source>
        <dbReference type="EMBL" id="EPI49208.1"/>
    </source>
</evidence>